<protein>
    <submittedName>
        <fullName evidence="3">THAP-type domain-containing protein</fullName>
    </submittedName>
</protein>
<dbReference type="AlphaFoldDB" id="A0A183F5Z9"/>
<name>A0A183F5Z9_HELPZ</name>
<proteinExistence type="predicted"/>
<sequence length="118" mass="13191">MDPPGPRDTKSVTSFGQGFHEEVRPTCWWASWCSFDIQRNQIGDGSRSLAVCEAHYVVGSPNFRRLVPCDSVFDPRTSTKLGTPEAFSQLHESCHSVHSPLDSTLRDADRVFVHPAFV</sequence>
<evidence type="ECO:0000313" key="1">
    <source>
        <dbReference type="EMBL" id="VDO20122.1"/>
    </source>
</evidence>
<reference evidence="1 2" key="1">
    <citation type="submission" date="2018-11" db="EMBL/GenBank/DDBJ databases">
        <authorList>
            <consortium name="Pathogen Informatics"/>
        </authorList>
    </citation>
    <scope>NUCLEOTIDE SEQUENCE [LARGE SCALE GENOMIC DNA]</scope>
</reference>
<gene>
    <name evidence="1" type="ORF">HPBE_LOCUS1592</name>
</gene>
<dbReference type="EMBL" id="UZAH01001828">
    <property type="protein sequence ID" value="VDO20122.1"/>
    <property type="molecule type" value="Genomic_DNA"/>
</dbReference>
<reference evidence="3" key="2">
    <citation type="submission" date="2019-09" db="UniProtKB">
        <authorList>
            <consortium name="WormBaseParasite"/>
        </authorList>
    </citation>
    <scope>IDENTIFICATION</scope>
</reference>
<keyword evidence="2" id="KW-1185">Reference proteome</keyword>
<evidence type="ECO:0000313" key="2">
    <source>
        <dbReference type="Proteomes" id="UP000050761"/>
    </source>
</evidence>
<organism evidence="2 3">
    <name type="scientific">Heligmosomoides polygyrus</name>
    <name type="common">Parasitic roundworm</name>
    <dbReference type="NCBI Taxonomy" id="6339"/>
    <lineage>
        <taxon>Eukaryota</taxon>
        <taxon>Metazoa</taxon>
        <taxon>Ecdysozoa</taxon>
        <taxon>Nematoda</taxon>
        <taxon>Chromadorea</taxon>
        <taxon>Rhabditida</taxon>
        <taxon>Rhabditina</taxon>
        <taxon>Rhabditomorpha</taxon>
        <taxon>Strongyloidea</taxon>
        <taxon>Heligmosomidae</taxon>
        <taxon>Heligmosomoides</taxon>
    </lineage>
</organism>
<accession>A0A183F5Z9</accession>
<accession>A0A3P7WRB2</accession>
<dbReference type="Proteomes" id="UP000050761">
    <property type="component" value="Unassembled WGS sequence"/>
</dbReference>
<evidence type="ECO:0000313" key="3">
    <source>
        <dbReference type="WBParaSite" id="HPBE_0000159101-mRNA-1"/>
    </source>
</evidence>
<dbReference type="WBParaSite" id="HPBE_0000159101-mRNA-1">
    <property type="protein sequence ID" value="HPBE_0000159101-mRNA-1"/>
    <property type="gene ID" value="HPBE_0000159101"/>
</dbReference>